<keyword evidence="9" id="KW-0030">Aminoacyl-tRNA synthetase</keyword>
<dbReference type="SMART" id="SM00863">
    <property type="entry name" value="tRNA_SAD"/>
    <property type="match status" value="1"/>
</dbReference>
<protein>
    <recommendedName>
        <fullName evidence="2">alanine--tRNA ligase</fullName>
        <ecNumber evidence="2">6.1.1.7</ecNumber>
    </recommendedName>
</protein>
<sequence>ESAEVLKKMGIKYKEFPREDCFWGPTGDEGPCGPDVEMFVDDIEVWTLVFNEYYKNANGSYRPLKTKGVDTGMGLERMLVVLNKKNDIYETDVFEPIIKEIEKLSKLKYGDDKDEACEKCWVDVRKQMRVISDHIKAAIFAINDSILPSNKDAGYIVRRLIRRAVIKASQIGIGENFTEEISQAVIKTYIDVYKLDSEKISSELEKEETKFRNTLKLGLKEFEKVKENLDGTVAFKLYETYGFPIEMTEELAKENKIQINKREFEEAFKSHQEKSRTASKGKFKGGLQSGGEQETKFHTATHLLLASLREVLGKDVNQKGANINSERIRFDFNYPEKLSDEQIKKIEDWVNDKISQNLDVEMKEMSVKEALESGATSIPGMKYPNIVKVFSIGPSTSSGQPCSVEICGGPHVKNTSELGKFKIIKEESSSSGIRRIKAVLE</sequence>
<dbReference type="SUPFAM" id="SSF55681">
    <property type="entry name" value="Class II aaRS and biotin synthetases"/>
    <property type="match status" value="1"/>
</dbReference>
<dbReference type="InterPro" id="IPR018163">
    <property type="entry name" value="Thr/Ala-tRNA-synth_IIc_edit"/>
</dbReference>
<dbReference type="GO" id="GO:0005524">
    <property type="term" value="F:ATP binding"/>
    <property type="evidence" value="ECO:0007669"/>
    <property type="project" value="UniProtKB-KW"/>
</dbReference>
<feature type="domain" description="Alanyl-transfer RNA synthetases family profile" evidence="11">
    <location>
        <begin position="1"/>
        <end position="441"/>
    </location>
</feature>
<dbReference type="InterPro" id="IPR050058">
    <property type="entry name" value="Ala-tRNA_ligase"/>
</dbReference>
<evidence type="ECO:0000313" key="13">
    <source>
        <dbReference type="Proteomes" id="UP000178764"/>
    </source>
</evidence>
<evidence type="ECO:0000313" key="12">
    <source>
        <dbReference type="EMBL" id="OGD57399.1"/>
    </source>
</evidence>
<dbReference type="InterPro" id="IPR018162">
    <property type="entry name" value="Ala-tRNA-ligase_IIc_anticod-bd"/>
</dbReference>
<dbReference type="PANTHER" id="PTHR11777:SF9">
    <property type="entry name" value="ALANINE--TRNA LIGASE, CYTOPLASMIC"/>
    <property type="match status" value="1"/>
</dbReference>
<dbReference type="PROSITE" id="PS50860">
    <property type="entry name" value="AA_TRNA_LIGASE_II_ALA"/>
    <property type="match status" value="1"/>
</dbReference>
<dbReference type="AlphaFoldDB" id="A0A1F5DQD1"/>
<keyword evidence="6" id="KW-0067">ATP-binding</keyword>
<name>A0A1F5DQD1_9BACT</name>
<evidence type="ECO:0000256" key="2">
    <source>
        <dbReference type="ARBA" id="ARBA00013168"/>
    </source>
</evidence>
<evidence type="ECO:0000256" key="9">
    <source>
        <dbReference type="ARBA" id="ARBA00023146"/>
    </source>
</evidence>
<dbReference type="Proteomes" id="UP000178764">
    <property type="component" value="Unassembled WGS sequence"/>
</dbReference>
<dbReference type="PRINTS" id="PR00980">
    <property type="entry name" value="TRNASYNTHALA"/>
</dbReference>
<feature type="region of interest" description="Disordered" evidence="10">
    <location>
        <begin position="270"/>
        <end position="291"/>
    </location>
</feature>
<dbReference type="GO" id="GO:0000049">
    <property type="term" value="F:tRNA binding"/>
    <property type="evidence" value="ECO:0007669"/>
    <property type="project" value="UniProtKB-KW"/>
</dbReference>
<dbReference type="SUPFAM" id="SSF101353">
    <property type="entry name" value="Putative anticodon-binding domain of alanyl-tRNA synthetase (AlaRS)"/>
    <property type="match status" value="1"/>
</dbReference>
<keyword evidence="3" id="KW-0820">tRNA-binding</keyword>
<comment type="similarity">
    <text evidence="1">Belongs to the class-II aminoacyl-tRNA synthetase family.</text>
</comment>
<evidence type="ECO:0000256" key="7">
    <source>
        <dbReference type="ARBA" id="ARBA00022884"/>
    </source>
</evidence>
<dbReference type="Pfam" id="PF07973">
    <property type="entry name" value="tRNA_SAD"/>
    <property type="match status" value="1"/>
</dbReference>
<reference evidence="12 13" key="1">
    <citation type="journal article" date="2016" name="Nat. Commun.">
        <title>Thousands of microbial genomes shed light on interconnected biogeochemical processes in an aquifer system.</title>
        <authorList>
            <person name="Anantharaman K."/>
            <person name="Brown C.T."/>
            <person name="Hug L.A."/>
            <person name="Sharon I."/>
            <person name="Castelle C.J."/>
            <person name="Probst A.J."/>
            <person name="Thomas B.C."/>
            <person name="Singh A."/>
            <person name="Wilkins M.J."/>
            <person name="Karaoz U."/>
            <person name="Brodie E.L."/>
            <person name="Williams K.H."/>
            <person name="Hubbard S.S."/>
            <person name="Banfield J.F."/>
        </authorList>
    </citation>
    <scope>NUCLEOTIDE SEQUENCE [LARGE SCALE GENOMIC DNA]</scope>
</reference>
<proteinExistence type="inferred from homology"/>
<dbReference type="InterPro" id="IPR018165">
    <property type="entry name" value="Ala-tRNA-synth_IIc_core"/>
</dbReference>
<evidence type="ECO:0000256" key="3">
    <source>
        <dbReference type="ARBA" id="ARBA00022555"/>
    </source>
</evidence>
<dbReference type="GO" id="GO:0002161">
    <property type="term" value="F:aminoacyl-tRNA deacylase activity"/>
    <property type="evidence" value="ECO:0007669"/>
    <property type="project" value="TreeGrafter"/>
</dbReference>
<dbReference type="Pfam" id="PF01411">
    <property type="entry name" value="tRNA-synt_2c"/>
    <property type="match status" value="1"/>
</dbReference>
<keyword evidence="7" id="KW-0694">RNA-binding</keyword>
<dbReference type="GO" id="GO:0005829">
    <property type="term" value="C:cytosol"/>
    <property type="evidence" value="ECO:0007669"/>
    <property type="project" value="TreeGrafter"/>
</dbReference>
<dbReference type="Gene3D" id="3.30.54.20">
    <property type="match status" value="1"/>
</dbReference>
<dbReference type="InterPro" id="IPR018164">
    <property type="entry name" value="Ala-tRNA-synth_IIc_N"/>
</dbReference>
<feature type="non-terminal residue" evidence="12">
    <location>
        <position position="1"/>
    </location>
</feature>
<dbReference type="EC" id="6.1.1.7" evidence="2"/>
<gene>
    <name evidence="12" type="ORF">A2V71_00135</name>
</gene>
<dbReference type="InterPro" id="IPR045864">
    <property type="entry name" value="aa-tRNA-synth_II/BPL/LPL"/>
</dbReference>
<keyword evidence="5" id="KW-0547">Nucleotide-binding</keyword>
<accession>A0A1F5DQD1</accession>
<dbReference type="InterPro" id="IPR012947">
    <property type="entry name" value="tRNA_SAD"/>
</dbReference>
<keyword evidence="4" id="KW-0436">Ligase</keyword>
<evidence type="ECO:0000259" key="11">
    <source>
        <dbReference type="PROSITE" id="PS50860"/>
    </source>
</evidence>
<evidence type="ECO:0000256" key="6">
    <source>
        <dbReference type="ARBA" id="ARBA00022840"/>
    </source>
</evidence>
<evidence type="ECO:0000256" key="4">
    <source>
        <dbReference type="ARBA" id="ARBA00022598"/>
    </source>
</evidence>
<dbReference type="InterPro" id="IPR002318">
    <property type="entry name" value="Ala-tRNA-lgiase_IIc"/>
</dbReference>
<evidence type="ECO:0000256" key="10">
    <source>
        <dbReference type="SAM" id="MobiDB-lite"/>
    </source>
</evidence>
<dbReference type="Gene3D" id="3.30.980.10">
    <property type="entry name" value="Threonyl-trna Synthetase, Chain A, domain 2"/>
    <property type="match status" value="1"/>
</dbReference>
<evidence type="ECO:0000256" key="5">
    <source>
        <dbReference type="ARBA" id="ARBA00022741"/>
    </source>
</evidence>
<comment type="caution">
    <text evidence="12">The sequence shown here is derived from an EMBL/GenBank/DDBJ whole genome shotgun (WGS) entry which is preliminary data.</text>
</comment>
<evidence type="ECO:0000256" key="1">
    <source>
        <dbReference type="ARBA" id="ARBA00008226"/>
    </source>
</evidence>
<dbReference type="EMBL" id="MEZT01000002">
    <property type="protein sequence ID" value="OGD57399.1"/>
    <property type="molecule type" value="Genomic_DNA"/>
</dbReference>
<dbReference type="PANTHER" id="PTHR11777">
    <property type="entry name" value="ALANYL-TRNA SYNTHETASE"/>
    <property type="match status" value="1"/>
</dbReference>
<dbReference type="GO" id="GO:0004813">
    <property type="term" value="F:alanine-tRNA ligase activity"/>
    <property type="evidence" value="ECO:0007669"/>
    <property type="project" value="UniProtKB-EC"/>
</dbReference>
<dbReference type="Gene3D" id="3.30.930.10">
    <property type="entry name" value="Bira Bifunctional Protein, Domain 2"/>
    <property type="match status" value="1"/>
</dbReference>
<organism evidence="12 13">
    <name type="scientific">Candidatus Berkelbacteria bacterium RBG_13_40_8</name>
    <dbReference type="NCBI Taxonomy" id="1797467"/>
    <lineage>
        <taxon>Bacteria</taxon>
        <taxon>Candidatus Berkelbacteria</taxon>
    </lineage>
</organism>
<evidence type="ECO:0000256" key="8">
    <source>
        <dbReference type="ARBA" id="ARBA00022917"/>
    </source>
</evidence>
<dbReference type="GO" id="GO:0006419">
    <property type="term" value="P:alanyl-tRNA aminoacylation"/>
    <property type="evidence" value="ECO:0007669"/>
    <property type="project" value="InterPro"/>
</dbReference>
<dbReference type="SUPFAM" id="SSF55186">
    <property type="entry name" value="ThrRS/AlaRS common domain"/>
    <property type="match status" value="1"/>
</dbReference>
<dbReference type="FunFam" id="3.30.980.10:FF:000004">
    <property type="entry name" value="Alanine--tRNA ligase, cytoplasmic"/>
    <property type="match status" value="1"/>
</dbReference>
<keyword evidence="8" id="KW-0648">Protein biosynthesis</keyword>